<reference evidence="2" key="1">
    <citation type="submission" date="2022-04" db="EMBL/GenBank/DDBJ databases">
        <title>Paenibacillus mangrovi sp. nov., a novel endophytic bacterium isolated from bark of Kandelia candel.</title>
        <authorList>
            <person name="Tuo L."/>
        </authorList>
    </citation>
    <scope>NUCLEOTIDE SEQUENCE</scope>
    <source>
        <strain evidence="2">KQZ6P-2</strain>
    </source>
</reference>
<keyword evidence="1" id="KW-0175">Coiled coil</keyword>
<accession>A0A9X2B353</accession>
<dbReference type="AlphaFoldDB" id="A0A9X2B353"/>
<gene>
    <name evidence="2" type="ORF">MUG84_00105</name>
</gene>
<name>A0A9X2B353_9BACL</name>
<organism evidence="2 3">
    <name type="scientific">Paenibacillus mangrovi</name>
    <dbReference type="NCBI Taxonomy" id="2931978"/>
    <lineage>
        <taxon>Bacteria</taxon>
        <taxon>Bacillati</taxon>
        <taxon>Bacillota</taxon>
        <taxon>Bacilli</taxon>
        <taxon>Bacillales</taxon>
        <taxon>Paenibacillaceae</taxon>
        <taxon>Paenibacillus</taxon>
    </lineage>
</organism>
<dbReference type="InterPro" id="IPR024234">
    <property type="entry name" value="DUF3801"/>
</dbReference>
<evidence type="ECO:0000313" key="2">
    <source>
        <dbReference type="EMBL" id="MCJ8010142.1"/>
    </source>
</evidence>
<dbReference type="RefSeq" id="WP_244717303.1">
    <property type="nucleotide sequence ID" value="NZ_JALIRP010000001.1"/>
</dbReference>
<dbReference type="EMBL" id="JALIRP010000001">
    <property type="protein sequence ID" value="MCJ8010142.1"/>
    <property type="molecule type" value="Genomic_DNA"/>
</dbReference>
<comment type="caution">
    <text evidence="2">The sequence shown here is derived from an EMBL/GenBank/DDBJ whole genome shotgun (WGS) entry which is preliminary data.</text>
</comment>
<feature type="coiled-coil region" evidence="1">
    <location>
        <begin position="133"/>
        <end position="160"/>
    </location>
</feature>
<protein>
    <submittedName>
        <fullName evidence="2">PcfB family protein</fullName>
    </submittedName>
</protein>
<proteinExistence type="predicted"/>
<evidence type="ECO:0000256" key="1">
    <source>
        <dbReference type="SAM" id="Coils"/>
    </source>
</evidence>
<dbReference type="Pfam" id="PF12687">
    <property type="entry name" value="DUF3801"/>
    <property type="match status" value="1"/>
</dbReference>
<sequence>MVIFIPEMGGDVANIAAMIGTDLTKESMRMTNEAIKQLLIFLIQKAKENGDKAGETSLKNLAKSNDEIKIFDLEFHQLNSFAKQAKDYHVTYAVVEEQNRYSVFYKASDEMRIKRILENLVREELNSSFEMHKERDQEKQESLEGKLDSLKENYQNAKSNELKADDVLSSEVSVRQRELNLIILQNGKYERISNQISVEFRKTLEDMMDREERLLDVGNGTDRLKVQRVGDMYIFNLVKDDARNNKDLIPISRGTLREKRTEILPLITVQRERFSSGKNKHRERGGR</sequence>
<evidence type="ECO:0000313" key="3">
    <source>
        <dbReference type="Proteomes" id="UP001139347"/>
    </source>
</evidence>
<dbReference type="Proteomes" id="UP001139347">
    <property type="component" value="Unassembled WGS sequence"/>
</dbReference>
<keyword evidence="3" id="KW-1185">Reference proteome</keyword>